<sequence length="187" mass="22486">MIDNRKDILLLLLYAPGKEKVINEPITGRTRLTKMIFLFQKEWLSLFKKNIKMQEEEFYNFFPWNYGPFSKEIYEDLNFFHLRKFISKKPSEEEATLEAASEWSEWIAINEEQEPATEFSEDIFFLDEKGLNFTKKLYDTLSDDQQNLLEKFKAETQRLSLRALLKYVYSKYPDYTEKSKIKDEILP</sequence>
<evidence type="ECO:0000313" key="2">
    <source>
        <dbReference type="Proteomes" id="UP000198512"/>
    </source>
</evidence>
<reference evidence="1 2" key="1">
    <citation type="submission" date="2016-10" db="EMBL/GenBank/DDBJ databases">
        <authorList>
            <person name="Varghese N."/>
            <person name="Submissions S."/>
        </authorList>
    </citation>
    <scope>NUCLEOTIDE SEQUENCE [LARGE SCALE GENOMIC DNA]</scope>
    <source>
        <strain evidence="1 2">CIP 109853</strain>
    </source>
</reference>
<keyword evidence="2" id="KW-1185">Reference proteome</keyword>
<accession>A0ABY1BMW3</accession>
<dbReference type="Proteomes" id="UP000198512">
    <property type="component" value="Unassembled WGS sequence"/>
</dbReference>
<dbReference type="EMBL" id="FOFP01000018">
    <property type="protein sequence ID" value="SER21511.1"/>
    <property type="molecule type" value="Genomic_DNA"/>
</dbReference>
<protein>
    <recommendedName>
        <fullName evidence="3">Antitoxin SocA-like Panacea domain-containing protein</fullName>
    </recommendedName>
</protein>
<comment type="caution">
    <text evidence="1">The sequence shown here is derived from an EMBL/GenBank/DDBJ whole genome shotgun (WGS) entry which is preliminary data.</text>
</comment>
<evidence type="ECO:0008006" key="3">
    <source>
        <dbReference type="Google" id="ProtNLM"/>
    </source>
</evidence>
<name>A0ABY1BMW3_9PSED</name>
<gene>
    <name evidence="1" type="ORF">SAMN05216600_11814</name>
</gene>
<evidence type="ECO:0000313" key="1">
    <source>
        <dbReference type="EMBL" id="SER21511.1"/>
    </source>
</evidence>
<proteinExistence type="predicted"/>
<organism evidence="1 2">
    <name type="scientific">Pseudomonas cuatrocienegasensis</name>
    <dbReference type="NCBI Taxonomy" id="543360"/>
    <lineage>
        <taxon>Bacteria</taxon>
        <taxon>Pseudomonadati</taxon>
        <taxon>Pseudomonadota</taxon>
        <taxon>Gammaproteobacteria</taxon>
        <taxon>Pseudomonadales</taxon>
        <taxon>Pseudomonadaceae</taxon>
        <taxon>Pseudomonas</taxon>
    </lineage>
</organism>
<dbReference type="RefSeq" id="WP_069522233.1">
    <property type="nucleotide sequence ID" value="NZ_FOFP01000018.1"/>
</dbReference>